<dbReference type="Proteomes" id="UP000287651">
    <property type="component" value="Unassembled WGS sequence"/>
</dbReference>
<evidence type="ECO:0000313" key="1">
    <source>
        <dbReference type="EMBL" id="RRT32174.1"/>
    </source>
</evidence>
<comment type="caution">
    <text evidence="1">The sequence shown here is derived from an EMBL/GenBank/DDBJ whole genome shotgun (WGS) entry which is preliminary data.</text>
</comment>
<evidence type="ECO:0000313" key="2">
    <source>
        <dbReference type="Proteomes" id="UP000287651"/>
    </source>
</evidence>
<organism evidence="1 2">
    <name type="scientific">Ensete ventricosum</name>
    <name type="common">Abyssinian banana</name>
    <name type="synonym">Musa ensete</name>
    <dbReference type="NCBI Taxonomy" id="4639"/>
    <lineage>
        <taxon>Eukaryota</taxon>
        <taxon>Viridiplantae</taxon>
        <taxon>Streptophyta</taxon>
        <taxon>Embryophyta</taxon>
        <taxon>Tracheophyta</taxon>
        <taxon>Spermatophyta</taxon>
        <taxon>Magnoliopsida</taxon>
        <taxon>Liliopsida</taxon>
        <taxon>Zingiberales</taxon>
        <taxon>Musaceae</taxon>
        <taxon>Ensete</taxon>
    </lineage>
</organism>
<reference evidence="1 2" key="1">
    <citation type="journal article" date="2014" name="Agronomy (Basel)">
        <title>A Draft Genome Sequence for Ensete ventricosum, the Drought-Tolerant Tree Against Hunger.</title>
        <authorList>
            <person name="Harrison J."/>
            <person name="Moore K.A."/>
            <person name="Paszkiewicz K."/>
            <person name="Jones T."/>
            <person name="Grant M."/>
            <person name="Ambacheew D."/>
            <person name="Muzemil S."/>
            <person name="Studholme D.J."/>
        </authorList>
    </citation>
    <scope>NUCLEOTIDE SEQUENCE [LARGE SCALE GENOMIC DNA]</scope>
</reference>
<dbReference type="EMBL" id="AMZH03033470">
    <property type="protein sequence ID" value="RRT32174.1"/>
    <property type="molecule type" value="Genomic_DNA"/>
</dbReference>
<proteinExistence type="predicted"/>
<accession>A0A426WXW9</accession>
<protein>
    <submittedName>
        <fullName evidence="1">Uncharacterized protein</fullName>
    </submittedName>
</protein>
<name>A0A426WXW9_ENSVE</name>
<sequence length="153" mass="16106">MLFPLQPLPAYHHCCCPSYSPSIVDSASSSIAYCLSPPVVAVLPRSCTVTVAVVLPYRSAAIVCTLLPLPLLSPPPICRLQPLRSVAISSLMPLPTPSPSVHNSAASATVLPTTTHSFLSFSAISVTIAVDTLPLKHQQLRATCCSLPTGRFS</sequence>
<gene>
    <name evidence="1" type="ORF">B296_00054952</name>
</gene>
<dbReference type="AlphaFoldDB" id="A0A426WXW9"/>